<dbReference type="AlphaFoldDB" id="A0AAV7PA82"/>
<evidence type="ECO:0000313" key="2">
    <source>
        <dbReference type="EMBL" id="KAJ1125217.1"/>
    </source>
</evidence>
<keyword evidence="3" id="KW-1185">Reference proteome</keyword>
<proteinExistence type="predicted"/>
<sequence length="96" mass="11019">MMAASRAGETPGAPRGQNRKTRPSGIRTSVFPSLKRRRGVPGKGRTTWRNRKAETMRTNRDKRTTREEKRRWNREPQNPESDEAKNPTRSGAAWDS</sequence>
<dbReference type="Proteomes" id="UP001066276">
    <property type="component" value="Chromosome 7"/>
</dbReference>
<name>A0AAV7PA82_PLEWA</name>
<feature type="compositionally biased region" description="Basic residues" evidence="1">
    <location>
        <begin position="34"/>
        <end position="50"/>
    </location>
</feature>
<comment type="caution">
    <text evidence="2">The sequence shown here is derived from an EMBL/GenBank/DDBJ whole genome shotgun (WGS) entry which is preliminary data.</text>
</comment>
<gene>
    <name evidence="2" type="ORF">NDU88_003651</name>
</gene>
<organism evidence="2 3">
    <name type="scientific">Pleurodeles waltl</name>
    <name type="common">Iberian ribbed newt</name>
    <dbReference type="NCBI Taxonomy" id="8319"/>
    <lineage>
        <taxon>Eukaryota</taxon>
        <taxon>Metazoa</taxon>
        <taxon>Chordata</taxon>
        <taxon>Craniata</taxon>
        <taxon>Vertebrata</taxon>
        <taxon>Euteleostomi</taxon>
        <taxon>Amphibia</taxon>
        <taxon>Batrachia</taxon>
        <taxon>Caudata</taxon>
        <taxon>Salamandroidea</taxon>
        <taxon>Salamandridae</taxon>
        <taxon>Pleurodelinae</taxon>
        <taxon>Pleurodeles</taxon>
    </lineage>
</organism>
<accession>A0AAV7PA82</accession>
<dbReference type="EMBL" id="JANPWB010000011">
    <property type="protein sequence ID" value="KAJ1125217.1"/>
    <property type="molecule type" value="Genomic_DNA"/>
</dbReference>
<feature type="region of interest" description="Disordered" evidence="1">
    <location>
        <begin position="1"/>
        <end position="96"/>
    </location>
</feature>
<evidence type="ECO:0000313" key="3">
    <source>
        <dbReference type="Proteomes" id="UP001066276"/>
    </source>
</evidence>
<evidence type="ECO:0000256" key="1">
    <source>
        <dbReference type="SAM" id="MobiDB-lite"/>
    </source>
</evidence>
<reference evidence="2" key="1">
    <citation type="journal article" date="2022" name="bioRxiv">
        <title>Sequencing and chromosome-scale assembly of the giantPleurodeles waltlgenome.</title>
        <authorList>
            <person name="Brown T."/>
            <person name="Elewa A."/>
            <person name="Iarovenko S."/>
            <person name="Subramanian E."/>
            <person name="Araus A.J."/>
            <person name="Petzold A."/>
            <person name="Susuki M."/>
            <person name="Suzuki K.-i.T."/>
            <person name="Hayashi T."/>
            <person name="Toyoda A."/>
            <person name="Oliveira C."/>
            <person name="Osipova E."/>
            <person name="Leigh N.D."/>
            <person name="Simon A."/>
            <person name="Yun M.H."/>
        </authorList>
    </citation>
    <scope>NUCLEOTIDE SEQUENCE</scope>
    <source>
        <strain evidence="2">20211129_DDA</strain>
        <tissue evidence="2">Liver</tissue>
    </source>
</reference>
<feature type="compositionally biased region" description="Basic and acidic residues" evidence="1">
    <location>
        <begin position="51"/>
        <end position="74"/>
    </location>
</feature>
<protein>
    <submittedName>
        <fullName evidence="2">Uncharacterized protein</fullName>
    </submittedName>
</protein>